<keyword evidence="2" id="KW-1185">Reference proteome</keyword>
<dbReference type="Proteomes" id="UP001218218">
    <property type="component" value="Unassembled WGS sequence"/>
</dbReference>
<reference evidence="1" key="1">
    <citation type="submission" date="2023-03" db="EMBL/GenBank/DDBJ databases">
        <title>Massive genome expansion in bonnet fungi (Mycena s.s.) driven by repeated elements and novel gene families across ecological guilds.</title>
        <authorList>
            <consortium name="Lawrence Berkeley National Laboratory"/>
            <person name="Harder C.B."/>
            <person name="Miyauchi S."/>
            <person name="Viragh M."/>
            <person name="Kuo A."/>
            <person name="Thoen E."/>
            <person name="Andreopoulos B."/>
            <person name="Lu D."/>
            <person name="Skrede I."/>
            <person name="Drula E."/>
            <person name="Henrissat B."/>
            <person name="Morin E."/>
            <person name="Kohler A."/>
            <person name="Barry K."/>
            <person name="LaButti K."/>
            <person name="Morin E."/>
            <person name="Salamov A."/>
            <person name="Lipzen A."/>
            <person name="Mereny Z."/>
            <person name="Hegedus B."/>
            <person name="Baldrian P."/>
            <person name="Stursova M."/>
            <person name="Weitz H."/>
            <person name="Taylor A."/>
            <person name="Grigoriev I.V."/>
            <person name="Nagy L.G."/>
            <person name="Martin F."/>
            <person name="Kauserud H."/>
        </authorList>
    </citation>
    <scope>NUCLEOTIDE SEQUENCE</scope>
    <source>
        <strain evidence="1">CBHHK002</strain>
    </source>
</reference>
<comment type="caution">
    <text evidence="1">The sequence shown here is derived from an EMBL/GenBank/DDBJ whole genome shotgun (WGS) entry which is preliminary data.</text>
</comment>
<dbReference type="AlphaFoldDB" id="A0AAD7EJP4"/>
<sequence length="467" mass="52670">MWHGDAVNCWYLTSFCSGLGRQWRSSAEELLVSILVSVYKRLAWTTFTTIPNLLLYRLRRWQQPSPFVQIRKQRSRLELGLSHLEALAAGNTQRSQFAYTLKIKRLSPAVAAGADANELQVARWTFTPCAENSRWTVETVHSFMGSLALLEDFQLTSDFAKNLDCSFDHITHLRKQTLMSSAAMSLGALCQTVSHMVGNNSHLSALHLATKHHRNHSPLHGFADLFRSVGQPLRLTELRLFQYSLKLDGGTVLYLRSFQSLWLFSRNATTWDTLRVERIHLSELHTNMMVEGLIEYISSYSALERLTIVQADDEFEGRNLEQSNQRADRFFSALPHHQTSLFALSCGVYSASEGRWSFGSHNVGVLEQLHKLRSLRINVNSVVAGRLESDEDGRNMVHRFLDLVDQLPISDAVIMPSFLQRFMGNPCGNGLISNRGIIIGEIDAAVRAFKSRGSQTSGAVVFAGYNY</sequence>
<dbReference type="EMBL" id="JARIHO010000041">
    <property type="protein sequence ID" value="KAJ7327576.1"/>
    <property type="molecule type" value="Genomic_DNA"/>
</dbReference>
<protein>
    <submittedName>
        <fullName evidence="1">Uncharacterized protein</fullName>
    </submittedName>
</protein>
<gene>
    <name evidence="1" type="ORF">DFH08DRAFT_816418</name>
</gene>
<proteinExistence type="predicted"/>
<name>A0AAD7EJP4_9AGAR</name>
<evidence type="ECO:0000313" key="2">
    <source>
        <dbReference type="Proteomes" id="UP001218218"/>
    </source>
</evidence>
<evidence type="ECO:0000313" key="1">
    <source>
        <dbReference type="EMBL" id="KAJ7327576.1"/>
    </source>
</evidence>
<organism evidence="1 2">
    <name type="scientific">Mycena albidolilacea</name>
    <dbReference type="NCBI Taxonomy" id="1033008"/>
    <lineage>
        <taxon>Eukaryota</taxon>
        <taxon>Fungi</taxon>
        <taxon>Dikarya</taxon>
        <taxon>Basidiomycota</taxon>
        <taxon>Agaricomycotina</taxon>
        <taxon>Agaricomycetes</taxon>
        <taxon>Agaricomycetidae</taxon>
        <taxon>Agaricales</taxon>
        <taxon>Marasmiineae</taxon>
        <taxon>Mycenaceae</taxon>
        <taxon>Mycena</taxon>
    </lineage>
</organism>
<accession>A0AAD7EJP4</accession>